<dbReference type="HOGENOM" id="CLU_048121_1_0_1"/>
<evidence type="ECO:0000256" key="2">
    <source>
        <dbReference type="ARBA" id="ARBA00022692"/>
    </source>
</evidence>
<accession>K0KNZ0</accession>
<dbReference type="STRING" id="1206466.K0KNZ0"/>
<keyword evidence="6" id="KW-0012">Acyltransferase</keyword>
<evidence type="ECO:0000256" key="4">
    <source>
        <dbReference type="ARBA" id="ARBA00023098"/>
    </source>
</evidence>
<keyword evidence="2 7" id="KW-0812">Transmembrane</keyword>
<evidence type="ECO:0000313" key="8">
    <source>
        <dbReference type="EMBL" id="CCH42818.1"/>
    </source>
</evidence>
<organism evidence="8 9">
    <name type="scientific">Wickerhamomyces ciferrii (strain ATCC 14091 / BCRC 22168 / CBS 111 / JCM 3599 / NBRC 0793 / NRRL Y-1031 F-60-10)</name>
    <name type="common">Yeast</name>
    <name type="synonym">Pichia ciferrii</name>
    <dbReference type="NCBI Taxonomy" id="1206466"/>
    <lineage>
        <taxon>Eukaryota</taxon>
        <taxon>Fungi</taxon>
        <taxon>Dikarya</taxon>
        <taxon>Ascomycota</taxon>
        <taxon>Saccharomycotina</taxon>
        <taxon>Saccharomycetes</taxon>
        <taxon>Phaffomycetales</taxon>
        <taxon>Wickerhamomycetaceae</taxon>
        <taxon>Wickerhamomyces</taxon>
    </lineage>
</organism>
<dbReference type="PANTHER" id="PTHR23063:SF60">
    <property type="entry name" value="LYSOPHOSPHATIDIC ACID:OLEOYL-COA ACYLTRANSFERASE 1"/>
    <property type="match status" value="1"/>
</dbReference>
<comment type="caution">
    <text evidence="8">The sequence shown here is derived from an EMBL/GenBank/DDBJ whole genome shotgun (WGS) entry which is preliminary data.</text>
</comment>
<dbReference type="PANTHER" id="PTHR23063">
    <property type="entry name" value="PHOSPHOLIPID ACYLTRANSFERASE"/>
    <property type="match status" value="1"/>
</dbReference>
<name>K0KNZ0_WICCF</name>
<dbReference type="Proteomes" id="UP000009328">
    <property type="component" value="Unassembled WGS sequence"/>
</dbReference>
<feature type="transmembrane region" description="Helical" evidence="7">
    <location>
        <begin position="44"/>
        <end position="72"/>
    </location>
</feature>
<keyword evidence="9" id="KW-1185">Reference proteome</keyword>
<keyword evidence="4" id="KW-0443">Lipid metabolism</keyword>
<dbReference type="SUPFAM" id="SSF69593">
    <property type="entry name" value="Glycerol-3-phosphate (1)-acyltransferase"/>
    <property type="match status" value="1"/>
</dbReference>
<evidence type="ECO:0000256" key="5">
    <source>
        <dbReference type="ARBA" id="ARBA00023136"/>
    </source>
</evidence>
<evidence type="ECO:0008006" key="10">
    <source>
        <dbReference type="Google" id="ProtNLM"/>
    </source>
</evidence>
<keyword evidence="3 7" id="KW-1133">Transmembrane helix</keyword>
<reference evidence="8 9" key="1">
    <citation type="journal article" date="2012" name="Eukaryot. Cell">
        <title>Draft genome sequence of Wickerhamomyces ciferrii NRRL Y-1031 F-60-10.</title>
        <authorList>
            <person name="Schneider J."/>
            <person name="Andrea H."/>
            <person name="Blom J."/>
            <person name="Jaenicke S."/>
            <person name="Ruckert C."/>
            <person name="Schorsch C."/>
            <person name="Szczepanowski R."/>
            <person name="Farwick M."/>
            <person name="Goesmann A."/>
            <person name="Puhler A."/>
            <person name="Schaffer S."/>
            <person name="Tauch A."/>
            <person name="Kohler T."/>
            <person name="Brinkrolf K."/>
        </authorList>
    </citation>
    <scope>NUCLEOTIDE SEQUENCE [LARGE SCALE GENOMIC DNA]</scope>
    <source>
        <strain evidence="9">ATCC 14091 / BCRC 22168 / CBS 111 / JCM 3599 / NBRC 0793 / NRRL Y-1031 F-60-10</strain>
    </source>
</reference>
<dbReference type="eggNOG" id="ENOG502RYF8">
    <property type="taxonomic scope" value="Eukaryota"/>
</dbReference>
<keyword evidence="5 7" id="KW-0472">Membrane</keyword>
<protein>
    <recommendedName>
        <fullName evidence="10">Phospholipid/glycerol acyltransferase domain-containing protein</fullName>
    </recommendedName>
</protein>
<dbReference type="InParanoid" id="K0KNZ0"/>
<dbReference type="GO" id="GO:0016746">
    <property type="term" value="F:acyltransferase activity"/>
    <property type="evidence" value="ECO:0007669"/>
    <property type="project" value="UniProtKB-KW"/>
</dbReference>
<dbReference type="EMBL" id="CAIF01000054">
    <property type="protein sequence ID" value="CCH42818.1"/>
    <property type="molecule type" value="Genomic_DNA"/>
</dbReference>
<proteinExistence type="predicted"/>
<dbReference type="GO" id="GO:0006629">
    <property type="term" value="P:lipid metabolic process"/>
    <property type="evidence" value="ECO:0007669"/>
    <property type="project" value="UniProtKB-KW"/>
</dbReference>
<evidence type="ECO:0000256" key="3">
    <source>
        <dbReference type="ARBA" id="ARBA00022989"/>
    </source>
</evidence>
<keyword evidence="1" id="KW-0808">Transferase</keyword>
<evidence type="ECO:0000256" key="1">
    <source>
        <dbReference type="ARBA" id="ARBA00022679"/>
    </source>
</evidence>
<evidence type="ECO:0000313" key="9">
    <source>
        <dbReference type="Proteomes" id="UP000009328"/>
    </source>
</evidence>
<evidence type="ECO:0000256" key="6">
    <source>
        <dbReference type="ARBA" id="ARBA00023315"/>
    </source>
</evidence>
<sequence>MERYTQWRDKSTGISPFLPILQSNVLGYNESSIGKIIKNFKIDLVGSFILVLIKVVVILPLLLLSLVIGGIIGHGQIWWLNRLILSISGLTSYELTIQNLKSKNLNKSFYPSKGDVFLCNFSSPLDLITLYLISNDDFVILLPNTKGGLSIQSISQFLKKSISGVLLDEIDSLIDYKQLENKIIYIFPEGTTSNGKSILPFKLNQTYFNEFINNLQSDKKTHKIRTLGLKYYPSTLVTPISYSSWSFLFKILSQLTYNVKARINFPNQLNSIDTDLNKLRLSFTNNGKFKLVSDELDINSKKAFIENYIGRR</sequence>
<dbReference type="AlphaFoldDB" id="K0KNZ0"/>
<dbReference type="FunCoup" id="K0KNZ0">
    <property type="interactions" value="79"/>
</dbReference>
<gene>
    <name evidence="8" type="ORF">BN7_2363</name>
</gene>
<evidence type="ECO:0000256" key="7">
    <source>
        <dbReference type="SAM" id="Phobius"/>
    </source>
</evidence>